<sequence>MFPAFLLQAWSLSLVSMKACRPLMLQWVSENVVLSEFEGFNLMPRIVAAKLEEPYIRAEVCHCWLSGCALTFLLVAAAVARAKLLRHGAADSLSVIELVGHCLKPPFQLLNTSC</sequence>
<comment type="caution">
    <text evidence="2">The sequence shown here is derived from an EMBL/GenBank/DDBJ whole genome shotgun (WGS) entry which is preliminary data.</text>
</comment>
<protein>
    <recommendedName>
        <fullName evidence="4">Secreted protein</fullName>
    </recommendedName>
</protein>
<evidence type="ECO:0000256" key="1">
    <source>
        <dbReference type="SAM" id="SignalP"/>
    </source>
</evidence>
<feature type="chain" id="PRO_5046458675" description="Secreted protein" evidence="1">
    <location>
        <begin position="21"/>
        <end position="114"/>
    </location>
</feature>
<keyword evidence="1" id="KW-0732">Signal</keyword>
<name>A0ABP0H7Y6_9DINO</name>
<keyword evidence="3" id="KW-1185">Reference proteome</keyword>
<feature type="signal peptide" evidence="1">
    <location>
        <begin position="1"/>
        <end position="20"/>
    </location>
</feature>
<evidence type="ECO:0000313" key="2">
    <source>
        <dbReference type="EMBL" id="CAK8985793.1"/>
    </source>
</evidence>
<reference evidence="2 3" key="1">
    <citation type="submission" date="2024-02" db="EMBL/GenBank/DDBJ databases">
        <authorList>
            <person name="Chen Y."/>
            <person name="Shah S."/>
            <person name="Dougan E. K."/>
            <person name="Thang M."/>
            <person name="Chan C."/>
        </authorList>
    </citation>
    <scope>NUCLEOTIDE SEQUENCE [LARGE SCALE GENOMIC DNA]</scope>
</reference>
<dbReference type="Proteomes" id="UP001642484">
    <property type="component" value="Unassembled WGS sequence"/>
</dbReference>
<evidence type="ECO:0008006" key="4">
    <source>
        <dbReference type="Google" id="ProtNLM"/>
    </source>
</evidence>
<proteinExistence type="predicted"/>
<gene>
    <name evidence="2" type="ORF">CCMP2556_LOCUS276</name>
</gene>
<dbReference type="EMBL" id="CAXAMN010000003">
    <property type="protein sequence ID" value="CAK8985793.1"/>
    <property type="molecule type" value="Genomic_DNA"/>
</dbReference>
<organism evidence="2 3">
    <name type="scientific">Durusdinium trenchii</name>
    <dbReference type="NCBI Taxonomy" id="1381693"/>
    <lineage>
        <taxon>Eukaryota</taxon>
        <taxon>Sar</taxon>
        <taxon>Alveolata</taxon>
        <taxon>Dinophyceae</taxon>
        <taxon>Suessiales</taxon>
        <taxon>Symbiodiniaceae</taxon>
        <taxon>Durusdinium</taxon>
    </lineage>
</organism>
<evidence type="ECO:0000313" key="3">
    <source>
        <dbReference type="Proteomes" id="UP001642484"/>
    </source>
</evidence>
<accession>A0ABP0H7Y6</accession>